<reference evidence="6" key="1">
    <citation type="submission" date="2020-10" db="EMBL/GenBank/DDBJ databases">
        <authorList>
            <person name="Gilroy R."/>
        </authorList>
    </citation>
    <scope>NUCLEOTIDE SEQUENCE</scope>
    <source>
        <strain evidence="6">E3-2379</strain>
    </source>
</reference>
<gene>
    <name evidence="6" type="ORF">IAC13_02200</name>
</gene>
<dbReference type="AlphaFoldDB" id="A0A9D9N774"/>
<dbReference type="Gene3D" id="3.40.50.300">
    <property type="entry name" value="P-loop containing nucleotide triphosphate hydrolases"/>
    <property type="match status" value="1"/>
</dbReference>
<dbReference type="PROSITE" id="PS50893">
    <property type="entry name" value="ABC_TRANSPORTER_2"/>
    <property type="match status" value="1"/>
</dbReference>
<dbReference type="InterPro" id="IPR027417">
    <property type="entry name" value="P-loop_NTPase"/>
</dbReference>
<keyword evidence="3" id="KW-0547">Nucleotide-binding</keyword>
<comment type="caution">
    <text evidence="6">The sequence shown here is derived from an EMBL/GenBank/DDBJ whole genome shotgun (WGS) entry which is preliminary data.</text>
</comment>
<keyword evidence="4 6" id="KW-0067">ATP-binding</keyword>
<comment type="similarity">
    <text evidence="1">Belongs to the ABC transporter superfamily.</text>
</comment>
<evidence type="ECO:0000313" key="6">
    <source>
        <dbReference type="EMBL" id="MBO8462725.1"/>
    </source>
</evidence>
<dbReference type="Pfam" id="PF00005">
    <property type="entry name" value="ABC_tran"/>
    <property type="match status" value="1"/>
</dbReference>
<name>A0A9D9N774_9FIRM</name>
<organism evidence="6 7">
    <name type="scientific">Candidatus Scybalomonas excrementavium</name>
    <dbReference type="NCBI Taxonomy" id="2840943"/>
    <lineage>
        <taxon>Bacteria</taxon>
        <taxon>Bacillati</taxon>
        <taxon>Bacillota</taxon>
        <taxon>Clostridia</taxon>
        <taxon>Lachnospirales</taxon>
        <taxon>Lachnospiraceae</taxon>
        <taxon>Lachnospiraceae incertae sedis</taxon>
        <taxon>Candidatus Scybalomonas</taxon>
    </lineage>
</organism>
<evidence type="ECO:0000259" key="5">
    <source>
        <dbReference type="PROSITE" id="PS50893"/>
    </source>
</evidence>
<reference evidence="6" key="2">
    <citation type="journal article" date="2021" name="PeerJ">
        <title>Extensive microbial diversity within the chicken gut microbiome revealed by metagenomics and culture.</title>
        <authorList>
            <person name="Gilroy R."/>
            <person name="Ravi A."/>
            <person name="Getino M."/>
            <person name="Pursley I."/>
            <person name="Horton D.L."/>
            <person name="Alikhan N.F."/>
            <person name="Baker D."/>
            <person name="Gharbi K."/>
            <person name="Hall N."/>
            <person name="Watson M."/>
            <person name="Adriaenssens E.M."/>
            <person name="Foster-Nyarko E."/>
            <person name="Jarju S."/>
            <person name="Secka A."/>
            <person name="Antonio M."/>
            <person name="Oren A."/>
            <person name="Chaudhuri R.R."/>
            <person name="La Ragione R."/>
            <person name="Hildebrand F."/>
            <person name="Pallen M.J."/>
        </authorList>
    </citation>
    <scope>NUCLEOTIDE SEQUENCE</scope>
    <source>
        <strain evidence="6">E3-2379</strain>
    </source>
</reference>
<dbReference type="InterPro" id="IPR003593">
    <property type="entry name" value="AAA+_ATPase"/>
</dbReference>
<dbReference type="PANTHER" id="PTHR43335:SF3">
    <property type="entry name" value="ABC TRANSPORTER"/>
    <property type="match status" value="1"/>
</dbReference>
<dbReference type="Proteomes" id="UP000823618">
    <property type="component" value="Unassembled WGS sequence"/>
</dbReference>
<keyword evidence="2" id="KW-0813">Transport</keyword>
<evidence type="ECO:0000256" key="3">
    <source>
        <dbReference type="ARBA" id="ARBA00022741"/>
    </source>
</evidence>
<evidence type="ECO:0000256" key="4">
    <source>
        <dbReference type="ARBA" id="ARBA00022840"/>
    </source>
</evidence>
<dbReference type="CDD" id="cd03230">
    <property type="entry name" value="ABC_DR_subfamily_A"/>
    <property type="match status" value="1"/>
</dbReference>
<dbReference type="InterPro" id="IPR003439">
    <property type="entry name" value="ABC_transporter-like_ATP-bd"/>
</dbReference>
<sequence>MLEINQLCKYYGDFLAIDHLNLSIQRGEIFGFVGPNGAGKTTTMKIMAGLLKASSGTVYMDGVEIGKSPKLFQRKIGYMPDFFGVYDNLKVLEYMEFFASMYGIIGKQAKDISRELLELVNLLEKENSYVDGLSRGMKQRLCLARAMIHNPELLILDEPASGLDPKARFEMKELLKKLKEREKTVIISSHILPELAQLCTTIGVMQHGKILLHGEIEEILEKANTSRPLKIQIYSEQSKAIQVLKKDPNVESISIIGACLKVNFKGKEEDEVKLLRSMIEAGVEVSSFLREKGDLEHLFMELTEEGGEEHADESHFKK</sequence>
<accession>A0A9D9N774</accession>
<proteinExistence type="inferred from homology"/>
<dbReference type="SMART" id="SM00382">
    <property type="entry name" value="AAA"/>
    <property type="match status" value="1"/>
</dbReference>
<dbReference type="GO" id="GO:0005524">
    <property type="term" value="F:ATP binding"/>
    <property type="evidence" value="ECO:0007669"/>
    <property type="project" value="UniProtKB-KW"/>
</dbReference>
<evidence type="ECO:0000256" key="1">
    <source>
        <dbReference type="ARBA" id="ARBA00005417"/>
    </source>
</evidence>
<protein>
    <submittedName>
        <fullName evidence="6">ABC transporter ATP-binding protein</fullName>
    </submittedName>
</protein>
<dbReference type="PANTHER" id="PTHR43335">
    <property type="entry name" value="ABC TRANSPORTER, ATP-BINDING PROTEIN"/>
    <property type="match status" value="1"/>
</dbReference>
<dbReference type="GO" id="GO:0016887">
    <property type="term" value="F:ATP hydrolysis activity"/>
    <property type="evidence" value="ECO:0007669"/>
    <property type="project" value="InterPro"/>
</dbReference>
<dbReference type="EMBL" id="JADIML010000066">
    <property type="protein sequence ID" value="MBO8462725.1"/>
    <property type="molecule type" value="Genomic_DNA"/>
</dbReference>
<evidence type="ECO:0000313" key="7">
    <source>
        <dbReference type="Proteomes" id="UP000823618"/>
    </source>
</evidence>
<evidence type="ECO:0000256" key="2">
    <source>
        <dbReference type="ARBA" id="ARBA00022448"/>
    </source>
</evidence>
<dbReference type="SUPFAM" id="SSF52540">
    <property type="entry name" value="P-loop containing nucleoside triphosphate hydrolases"/>
    <property type="match status" value="1"/>
</dbReference>
<feature type="domain" description="ABC transporter" evidence="5">
    <location>
        <begin position="2"/>
        <end position="232"/>
    </location>
</feature>